<accession>A0A833FK27</accession>
<name>A0A833FK27_9HYPH</name>
<sequence>MPTKSGHVIRAFPVLLESLKMPYRFVFTHYPAHRSGIRNQSCGLISPRRRSAPLLEMLWPAHLIPPSWEERAQLHRRHSRVQYARHVPG</sequence>
<dbReference type="Proteomes" id="UP000430843">
    <property type="component" value="Unassembled WGS sequence"/>
</dbReference>
<proteinExistence type="predicted"/>
<gene>
    <name evidence="1" type="ORF">F9K91_13355</name>
</gene>
<organism evidence="1 2">
    <name type="scientific">Brucella tritici</name>
    <dbReference type="NCBI Taxonomy" id="94626"/>
    <lineage>
        <taxon>Bacteria</taxon>
        <taxon>Pseudomonadati</taxon>
        <taxon>Pseudomonadota</taxon>
        <taxon>Alphaproteobacteria</taxon>
        <taxon>Hyphomicrobiales</taxon>
        <taxon>Brucellaceae</taxon>
        <taxon>Brucella/Ochrobactrum group</taxon>
        <taxon>Brucella</taxon>
    </lineage>
</organism>
<comment type="caution">
    <text evidence="1">The sequence shown here is derived from an EMBL/GenBank/DDBJ whole genome shotgun (WGS) entry which is preliminary data.</text>
</comment>
<keyword evidence="2" id="KW-1185">Reference proteome</keyword>
<evidence type="ECO:0000313" key="2">
    <source>
        <dbReference type="Proteomes" id="UP000430843"/>
    </source>
</evidence>
<dbReference type="EMBL" id="WBWA01000011">
    <property type="protein sequence ID" value="KAB2664691.1"/>
    <property type="molecule type" value="Genomic_DNA"/>
</dbReference>
<reference evidence="1 2" key="1">
    <citation type="submission" date="2019-09" db="EMBL/GenBank/DDBJ databases">
        <title>Taxonomic organization of the family Brucellaceae based on a phylogenomic approach.</title>
        <authorList>
            <person name="Leclercq S."/>
            <person name="Cloeckaert A."/>
            <person name="Zygmunt M.S."/>
        </authorList>
    </citation>
    <scope>NUCLEOTIDE SEQUENCE [LARGE SCALE GENOMIC DNA]</scope>
    <source>
        <strain evidence="1 2">LMG 18957</strain>
    </source>
</reference>
<evidence type="ECO:0000313" key="1">
    <source>
        <dbReference type="EMBL" id="KAB2664691.1"/>
    </source>
</evidence>
<protein>
    <submittedName>
        <fullName evidence="1">Uncharacterized protein</fullName>
    </submittedName>
</protein>
<dbReference type="AlphaFoldDB" id="A0A833FK27"/>